<comment type="pathway">
    <text evidence="6">Protein modification; protein glycosylation.</text>
</comment>
<name>A0AAV5QGL3_9ASCO</name>
<evidence type="ECO:0000313" key="9">
    <source>
        <dbReference type="Proteomes" id="UP001360560"/>
    </source>
</evidence>
<dbReference type="InterPro" id="IPR036938">
    <property type="entry name" value="PAP2/HPO_sf"/>
</dbReference>
<dbReference type="SMART" id="SM00014">
    <property type="entry name" value="acidPPc"/>
    <property type="match status" value="1"/>
</dbReference>
<accession>A0AAV5QGL3</accession>
<evidence type="ECO:0000313" key="8">
    <source>
        <dbReference type="EMBL" id="GMM33806.1"/>
    </source>
</evidence>
<keyword evidence="9" id="KW-1185">Reference proteome</keyword>
<evidence type="ECO:0000259" key="7">
    <source>
        <dbReference type="SMART" id="SM00014"/>
    </source>
</evidence>
<keyword evidence="5 6" id="KW-0472">Membrane</keyword>
<dbReference type="GO" id="GO:0006487">
    <property type="term" value="P:protein N-linked glycosylation"/>
    <property type="evidence" value="ECO:0007669"/>
    <property type="project" value="UniProtKB-UniRule"/>
</dbReference>
<dbReference type="RefSeq" id="XP_064850806.1">
    <property type="nucleotide sequence ID" value="XM_064994734.1"/>
</dbReference>
<organism evidence="8 9">
    <name type="scientific">Saccharomycopsis crataegensis</name>
    <dbReference type="NCBI Taxonomy" id="43959"/>
    <lineage>
        <taxon>Eukaryota</taxon>
        <taxon>Fungi</taxon>
        <taxon>Dikarya</taxon>
        <taxon>Ascomycota</taxon>
        <taxon>Saccharomycotina</taxon>
        <taxon>Saccharomycetes</taxon>
        <taxon>Saccharomycopsidaceae</taxon>
        <taxon>Saccharomycopsis</taxon>
    </lineage>
</organism>
<keyword evidence="4 6" id="KW-1133">Transmembrane helix</keyword>
<dbReference type="InterPro" id="IPR039667">
    <property type="entry name" value="Dolichyldiphosphatase_PAP2"/>
</dbReference>
<feature type="transmembrane region" description="Helical" evidence="6">
    <location>
        <begin position="130"/>
        <end position="152"/>
    </location>
</feature>
<dbReference type="EMBL" id="BTFZ01000002">
    <property type="protein sequence ID" value="GMM33806.1"/>
    <property type="molecule type" value="Genomic_DNA"/>
</dbReference>
<reference evidence="8 9" key="1">
    <citation type="journal article" date="2023" name="Elife">
        <title>Identification of key yeast species and microbe-microbe interactions impacting larval growth of Drosophila in the wild.</title>
        <authorList>
            <person name="Mure A."/>
            <person name="Sugiura Y."/>
            <person name="Maeda R."/>
            <person name="Honda K."/>
            <person name="Sakurai N."/>
            <person name="Takahashi Y."/>
            <person name="Watada M."/>
            <person name="Katoh T."/>
            <person name="Gotoh A."/>
            <person name="Gotoh Y."/>
            <person name="Taniguchi I."/>
            <person name="Nakamura K."/>
            <person name="Hayashi T."/>
            <person name="Katayama T."/>
            <person name="Uemura T."/>
            <person name="Hattori Y."/>
        </authorList>
    </citation>
    <scope>NUCLEOTIDE SEQUENCE [LARGE SCALE GENOMIC DNA]</scope>
    <source>
        <strain evidence="8 9">SC-9</strain>
    </source>
</reference>
<evidence type="ECO:0000256" key="5">
    <source>
        <dbReference type="ARBA" id="ARBA00023136"/>
    </source>
</evidence>
<dbReference type="Proteomes" id="UP001360560">
    <property type="component" value="Unassembled WGS sequence"/>
</dbReference>
<evidence type="ECO:0000256" key="3">
    <source>
        <dbReference type="ARBA" id="ARBA00022801"/>
    </source>
</evidence>
<dbReference type="EC" id="3.6.1.43" evidence="6"/>
<dbReference type="CDD" id="cd03382">
    <property type="entry name" value="PAP2_dolichyldiphosphatase"/>
    <property type="match status" value="1"/>
</dbReference>
<dbReference type="Gene3D" id="1.20.144.10">
    <property type="entry name" value="Phosphatidic acid phosphatase type 2/haloperoxidase"/>
    <property type="match status" value="1"/>
</dbReference>
<sequence length="235" mass="27347">MLDTHHIVPFDETYILYDPSDPLSLVCVIFSLLPIGVLIFYFTWFITSRELEPVFLAFGQVCNNVINYVVKRLVKSPRPLSLYQYTEFPELQNDYGMPSAHSQFMGYFATYVFLRLLLQNTNLKTLRGRLFCGILLYSACCLTAFSRVYLLYHEVDQVVIGVLVGSVIGAAYFIVVSFVRDIGLIEWGLNLWFVKCWYIKDSYYCAMSYEEEYQLYLERKKKARPGVIQTSKKLN</sequence>
<dbReference type="SUPFAM" id="SSF48317">
    <property type="entry name" value="Acid phosphatase/Vanadium-dependent haloperoxidase"/>
    <property type="match status" value="1"/>
</dbReference>
<feature type="transmembrane region" description="Helical" evidence="6">
    <location>
        <begin position="100"/>
        <end position="118"/>
    </location>
</feature>
<gene>
    <name evidence="8" type="ORF">DASC09_011310</name>
</gene>
<keyword evidence="2 6" id="KW-0812">Transmembrane</keyword>
<comment type="catalytic activity">
    <reaction evidence="6">
        <text>a di-trans,poly-cis-dolichyl diphosphate + H2O = a di-trans,poly-cis-dolichyl phosphate + phosphate + H(+)</text>
        <dbReference type="Rhea" id="RHEA:14385"/>
        <dbReference type="Rhea" id="RHEA-COMP:19498"/>
        <dbReference type="Rhea" id="RHEA-COMP:19506"/>
        <dbReference type="ChEBI" id="CHEBI:15377"/>
        <dbReference type="ChEBI" id="CHEBI:15378"/>
        <dbReference type="ChEBI" id="CHEBI:43474"/>
        <dbReference type="ChEBI" id="CHEBI:57497"/>
        <dbReference type="ChEBI" id="CHEBI:57683"/>
        <dbReference type="EC" id="3.6.1.43"/>
    </reaction>
</comment>
<feature type="transmembrane region" description="Helical" evidence="6">
    <location>
        <begin position="158"/>
        <end position="179"/>
    </location>
</feature>
<comment type="subcellular location">
    <subcellularLocation>
        <location evidence="6">Endoplasmic reticulum membrane</location>
        <topology evidence="6">Multi-pass membrane protein</topology>
    </subcellularLocation>
    <subcellularLocation>
        <location evidence="1">Membrane</location>
        <topology evidence="1">Multi-pass membrane protein</topology>
    </subcellularLocation>
</comment>
<dbReference type="Pfam" id="PF01569">
    <property type="entry name" value="PAP2"/>
    <property type="match status" value="1"/>
</dbReference>
<protein>
    <recommendedName>
        <fullName evidence="6">Dolichyldiphosphatase</fullName>
        <ecNumber evidence="6">3.6.1.43</ecNumber>
    </recommendedName>
</protein>
<dbReference type="GO" id="GO:0005789">
    <property type="term" value="C:endoplasmic reticulum membrane"/>
    <property type="evidence" value="ECO:0007669"/>
    <property type="project" value="UniProtKB-SubCell"/>
</dbReference>
<dbReference type="GO" id="GO:0047874">
    <property type="term" value="F:dolichyldiphosphatase activity"/>
    <property type="evidence" value="ECO:0007669"/>
    <property type="project" value="UniProtKB-UniRule"/>
</dbReference>
<feature type="domain" description="Phosphatidic acid phosphatase type 2/haloperoxidase" evidence="7">
    <location>
        <begin position="53"/>
        <end position="173"/>
    </location>
</feature>
<evidence type="ECO:0000256" key="4">
    <source>
        <dbReference type="ARBA" id="ARBA00022989"/>
    </source>
</evidence>
<evidence type="ECO:0000256" key="2">
    <source>
        <dbReference type="ARBA" id="ARBA00022692"/>
    </source>
</evidence>
<keyword evidence="6" id="KW-0256">Endoplasmic reticulum</keyword>
<dbReference type="GO" id="GO:0008610">
    <property type="term" value="P:lipid biosynthetic process"/>
    <property type="evidence" value="ECO:0007669"/>
    <property type="project" value="TreeGrafter"/>
</dbReference>
<dbReference type="GeneID" id="90071785"/>
<dbReference type="PANTHER" id="PTHR11247">
    <property type="entry name" value="PALMITOYL-PROTEIN THIOESTERASE/DOLICHYLDIPHOSPHATASE 1"/>
    <property type="match status" value="1"/>
</dbReference>
<comment type="similarity">
    <text evidence="6">Belongs to the dolichyldiphosphatase family.</text>
</comment>
<comment type="caution">
    <text evidence="8">The sequence shown here is derived from an EMBL/GenBank/DDBJ whole genome shotgun (WGS) entry which is preliminary data.</text>
</comment>
<comment type="function">
    <text evidence="6">Required for efficient N-glycosylation. Necessary for maintaining optimal levels of dolichol-linked oligosaccharides. Hydrolyzes dolichyl pyrophosphate at a very high rate and dolichyl monophosphate at a much lower rate. Does not act on phosphatidate.</text>
</comment>
<dbReference type="PANTHER" id="PTHR11247:SF1">
    <property type="entry name" value="DOLICHYLDIPHOSPHATASE 1"/>
    <property type="match status" value="1"/>
</dbReference>
<feature type="transmembrane region" description="Helical" evidence="6">
    <location>
        <begin position="23"/>
        <end position="46"/>
    </location>
</feature>
<dbReference type="AlphaFoldDB" id="A0AAV5QGL3"/>
<evidence type="ECO:0000256" key="6">
    <source>
        <dbReference type="RuleBase" id="RU367078"/>
    </source>
</evidence>
<keyword evidence="3 6" id="KW-0378">Hydrolase</keyword>
<evidence type="ECO:0000256" key="1">
    <source>
        <dbReference type="ARBA" id="ARBA00004141"/>
    </source>
</evidence>
<proteinExistence type="inferred from homology"/>
<dbReference type="InterPro" id="IPR000326">
    <property type="entry name" value="PAP2/HPO"/>
</dbReference>